<evidence type="ECO:0000313" key="3">
    <source>
        <dbReference type="Proteomes" id="UP000613974"/>
    </source>
</evidence>
<feature type="compositionally biased region" description="Pro residues" evidence="1">
    <location>
        <begin position="292"/>
        <end position="301"/>
    </location>
</feature>
<keyword evidence="3" id="KW-1185">Reference proteome</keyword>
<evidence type="ECO:0000256" key="1">
    <source>
        <dbReference type="SAM" id="MobiDB-lite"/>
    </source>
</evidence>
<reference evidence="3" key="1">
    <citation type="submission" date="2023-07" db="EMBL/GenBank/DDBJ databases">
        <title>Whole genome shotgun sequence of Streptomyces nojiriensis NBRC 13794.</title>
        <authorList>
            <person name="Komaki H."/>
            <person name="Tamura T."/>
        </authorList>
    </citation>
    <scope>NUCLEOTIDE SEQUENCE [LARGE SCALE GENOMIC DNA]</scope>
    <source>
        <strain evidence="3">NBRC 13794</strain>
    </source>
</reference>
<evidence type="ECO:0000313" key="2">
    <source>
        <dbReference type="EMBL" id="GHI70370.1"/>
    </source>
</evidence>
<organism evidence="2 3">
    <name type="scientific">Streptomyces nojiriensis</name>
    <dbReference type="NCBI Taxonomy" id="66374"/>
    <lineage>
        <taxon>Bacteria</taxon>
        <taxon>Bacillati</taxon>
        <taxon>Actinomycetota</taxon>
        <taxon>Actinomycetes</taxon>
        <taxon>Kitasatosporales</taxon>
        <taxon>Streptomycetaceae</taxon>
        <taxon>Streptomyces</taxon>
    </lineage>
</organism>
<dbReference type="GeneID" id="95588597"/>
<gene>
    <name evidence="2" type="ORF">Snoj_42880</name>
</gene>
<name>A0ABQ3SQE9_9ACTN</name>
<comment type="caution">
    <text evidence="2">The sequence shown here is derived from an EMBL/GenBank/DDBJ whole genome shotgun (WGS) entry which is preliminary data.</text>
</comment>
<protein>
    <submittedName>
        <fullName evidence="2">Uncharacterized protein</fullName>
    </submittedName>
</protein>
<feature type="compositionally biased region" description="Basic and acidic residues" evidence="1">
    <location>
        <begin position="304"/>
        <end position="315"/>
    </location>
</feature>
<feature type="region of interest" description="Disordered" evidence="1">
    <location>
        <begin position="280"/>
        <end position="401"/>
    </location>
</feature>
<sequence>MSGPALVIDRLSATLRHPAEEAPPAEDRLRGPLRHVVGGRLEAALRGLRLPPGRWCLSRLDLTLPLDLTRPDLALAQDWSQAVAAAIERAVREGTGAVVHYRHDVELLADAVTGLANGRTERLWAWRQTGILRPGDPSPDASPGAAILTALGRHPEQAAAALLRAADACGLAPLDRALGRAGWQRLAAALAVPQWSEPRPGPAPEPVVHRSTRTLAAALPAGSRLASLVRETRLRPAEDTLAAWAVLLVAETDPAALYRPPRPGLPLLLADALRALTSAPERQDGTARPVPRQLPLPPPVPAEGDTRARKQDRARLSAPPAGAGADLTDRPAPPLPPAAPRDGAQALPKPRAGEGRTGPAEGPRRGHPGRAADASGARSTVRAAAGGQPPERAPGPDPLGGTATGWAGLLFLIATAAEAGLPERALDEPALAARPLPWVLHAAGRALVPGIAVDDAALLALAGLGPARAALVLGAPEPTPEEHACVHALAADWARATAVRLHDGGPDDPEGAVAAVARRSGRITAEPGWIEAHLAVADTDLAVRRAGLDLDPGWVPWLGAVVRYVYA</sequence>
<proteinExistence type="predicted"/>
<dbReference type="Proteomes" id="UP000613974">
    <property type="component" value="Unassembled WGS sequence"/>
</dbReference>
<dbReference type="RefSeq" id="WP_189734437.1">
    <property type="nucleotide sequence ID" value="NZ_BMRL01000002.1"/>
</dbReference>
<accession>A0ABQ3SQE9</accession>
<dbReference type="EMBL" id="BNEC01000005">
    <property type="protein sequence ID" value="GHI70370.1"/>
    <property type="molecule type" value="Genomic_DNA"/>
</dbReference>